<dbReference type="AlphaFoldDB" id="D9R2E5"/>
<accession>D9R2E5</accession>
<evidence type="ECO:0000256" key="1">
    <source>
        <dbReference type="SAM" id="MobiDB-lite"/>
    </source>
</evidence>
<dbReference type="HOGENOM" id="CLU_2116793_0_0_9"/>
<evidence type="ECO:0000313" key="4">
    <source>
        <dbReference type="Proteomes" id="UP000001662"/>
    </source>
</evidence>
<evidence type="ECO:0000313" key="3">
    <source>
        <dbReference type="EMBL" id="ADL04795.1"/>
    </source>
</evidence>
<gene>
    <name evidence="3" type="ordered locus">Closa_2217</name>
</gene>
<protein>
    <submittedName>
        <fullName evidence="3">Uncharacterized protein</fullName>
    </submittedName>
</protein>
<reference evidence="3" key="1">
    <citation type="submission" date="2010-07" db="EMBL/GenBank/DDBJ databases">
        <title>Complete sequence of Clostridium saccharolyticum WM1.</title>
        <authorList>
            <consortium name="US DOE Joint Genome Institute"/>
            <person name="Lucas S."/>
            <person name="Copeland A."/>
            <person name="Lapidus A."/>
            <person name="Cheng J.-F."/>
            <person name="Bruce D."/>
            <person name="Goodwin L."/>
            <person name="Pitluck S."/>
            <person name="Chertkov O."/>
            <person name="Detter J.C."/>
            <person name="Han C."/>
            <person name="Tapia R."/>
            <person name="Land M."/>
            <person name="Hauser L."/>
            <person name="Chang Y.-J."/>
            <person name="Jeffries C."/>
            <person name="Kyrpides N."/>
            <person name="Ivanova N."/>
            <person name="Mikhailova N."/>
            <person name="Mouttaki H."/>
            <person name="Lin L."/>
            <person name="Zhou J."/>
            <person name="Hemme C.L."/>
            <person name="Woyke T."/>
        </authorList>
    </citation>
    <scope>NUCLEOTIDE SEQUENCE [LARGE SCALE GENOMIC DNA]</scope>
    <source>
        <strain evidence="3">WM1</strain>
    </source>
</reference>
<keyword evidence="2" id="KW-0472">Membrane</keyword>
<dbReference type="EMBL" id="CP002109">
    <property type="protein sequence ID" value="ADL04795.1"/>
    <property type="molecule type" value="Genomic_DNA"/>
</dbReference>
<evidence type="ECO:0000256" key="2">
    <source>
        <dbReference type="SAM" id="Phobius"/>
    </source>
</evidence>
<keyword evidence="2" id="KW-0812">Transmembrane</keyword>
<name>D9R2E5_LACSW</name>
<dbReference type="eggNOG" id="ENOG503038P">
    <property type="taxonomic scope" value="Bacteria"/>
</dbReference>
<feature type="transmembrane region" description="Helical" evidence="2">
    <location>
        <begin position="92"/>
        <end position="113"/>
    </location>
</feature>
<organism evidence="3 4">
    <name type="scientific">Lacrimispora saccharolytica (strain ATCC 35040 / DSM 2544 / NRCC 2533 / WM1)</name>
    <name type="common">Clostridium saccharolyticum</name>
    <dbReference type="NCBI Taxonomy" id="610130"/>
    <lineage>
        <taxon>Bacteria</taxon>
        <taxon>Bacillati</taxon>
        <taxon>Bacillota</taxon>
        <taxon>Clostridia</taxon>
        <taxon>Lachnospirales</taxon>
        <taxon>Lachnospiraceae</taxon>
        <taxon>Lacrimispora</taxon>
    </lineage>
</organism>
<feature type="region of interest" description="Disordered" evidence="1">
    <location>
        <begin position="59"/>
        <end position="82"/>
    </location>
</feature>
<keyword evidence="4" id="KW-1185">Reference proteome</keyword>
<dbReference type="Proteomes" id="UP000001662">
    <property type="component" value="Chromosome"/>
</dbReference>
<dbReference type="PaxDb" id="610130-Closa_2217"/>
<keyword evidence="2" id="KW-1133">Transmembrane helix</keyword>
<proteinExistence type="predicted"/>
<dbReference type="OrthoDB" id="2416352at2"/>
<sequence length="114" mass="12944">MVERGNGTVFAHSSWQIMKVCPHCGNQIPDDNSNIYCPYCNYIANEEVLLRMKIEKQLRKPEDDPKKPLGNKRRYDDDDFDTVKVSDDRNPLISAAISVAVIAAVIAVAYFLLR</sequence>
<dbReference type="STRING" id="610130.Closa_2217"/>
<dbReference type="RefSeq" id="WP_013272882.1">
    <property type="nucleotide sequence ID" value="NC_014376.1"/>
</dbReference>
<dbReference type="KEGG" id="csh:Closa_2217"/>